<sequence length="264" mass="30613">MQRMVLSVNNQYRVLTPEYTSSNWDSEFHRFVDLFFYSVTIWCGVIFALHIFILISLIFRAEFLMLLLMVALSVATLVQLGFVLYQTINPASMNVSYQNYLKYLQANFVGASGNTFTTIMLNYLQHEKSCCGVKGYQEWNSSTLNWNKMVEYSGVQYELHVPLSCCRGLAANFTPDCALSKDTQYIFTRGCSGFVNPLLRYMPIEQYQELSIVFVCLHIASIIVFVVYRCMKRQQLRKYFKKGQITELPAPAVTRIPRHRNDRP</sequence>
<dbReference type="EMBL" id="LUCM01011387">
    <property type="protein sequence ID" value="KAA0184044.1"/>
    <property type="molecule type" value="Genomic_DNA"/>
</dbReference>
<dbReference type="AlphaFoldDB" id="A0A8E0RJ46"/>
<gene>
    <name evidence="6" type="ORF">FBUS_07409</name>
</gene>
<proteinExistence type="predicted"/>
<organism evidence="6 7">
    <name type="scientific">Fasciolopsis buskii</name>
    <dbReference type="NCBI Taxonomy" id="27845"/>
    <lineage>
        <taxon>Eukaryota</taxon>
        <taxon>Metazoa</taxon>
        <taxon>Spiralia</taxon>
        <taxon>Lophotrochozoa</taxon>
        <taxon>Platyhelminthes</taxon>
        <taxon>Trematoda</taxon>
        <taxon>Digenea</taxon>
        <taxon>Plagiorchiida</taxon>
        <taxon>Echinostomata</taxon>
        <taxon>Echinostomatoidea</taxon>
        <taxon>Fasciolidae</taxon>
        <taxon>Fasciolopsis</taxon>
    </lineage>
</organism>
<name>A0A8E0RJ46_9TREM</name>
<evidence type="ECO:0000256" key="2">
    <source>
        <dbReference type="ARBA" id="ARBA00022692"/>
    </source>
</evidence>
<comment type="caution">
    <text evidence="6">The sequence shown here is derived from an EMBL/GenBank/DDBJ whole genome shotgun (WGS) entry which is preliminary data.</text>
</comment>
<reference evidence="6" key="1">
    <citation type="submission" date="2019-05" db="EMBL/GenBank/DDBJ databases">
        <title>Annotation for the trematode Fasciolopsis buski.</title>
        <authorList>
            <person name="Choi Y.-J."/>
        </authorList>
    </citation>
    <scope>NUCLEOTIDE SEQUENCE</scope>
    <source>
        <strain evidence="6">HT</strain>
        <tissue evidence="6">Whole worm</tissue>
    </source>
</reference>
<feature type="transmembrane region" description="Helical" evidence="5">
    <location>
        <begin position="210"/>
        <end position="231"/>
    </location>
</feature>
<evidence type="ECO:0000313" key="7">
    <source>
        <dbReference type="Proteomes" id="UP000728185"/>
    </source>
</evidence>
<evidence type="ECO:0000256" key="5">
    <source>
        <dbReference type="SAM" id="Phobius"/>
    </source>
</evidence>
<keyword evidence="2 5" id="KW-0812">Transmembrane</keyword>
<dbReference type="SUPFAM" id="SSF48652">
    <property type="entry name" value="Tetraspanin"/>
    <property type="match status" value="1"/>
</dbReference>
<evidence type="ECO:0000256" key="1">
    <source>
        <dbReference type="ARBA" id="ARBA00004141"/>
    </source>
</evidence>
<dbReference type="GO" id="GO:0016020">
    <property type="term" value="C:membrane"/>
    <property type="evidence" value="ECO:0007669"/>
    <property type="project" value="UniProtKB-SubCell"/>
</dbReference>
<dbReference type="Gene3D" id="1.10.1450.10">
    <property type="entry name" value="Tetraspanin"/>
    <property type="match status" value="1"/>
</dbReference>
<dbReference type="InterPro" id="IPR018499">
    <property type="entry name" value="Tetraspanin/Peripherin"/>
</dbReference>
<dbReference type="OrthoDB" id="432835at2759"/>
<feature type="transmembrane region" description="Helical" evidence="5">
    <location>
        <begin position="34"/>
        <end position="59"/>
    </location>
</feature>
<evidence type="ECO:0008006" key="8">
    <source>
        <dbReference type="Google" id="ProtNLM"/>
    </source>
</evidence>
<evidence type="ECO:0000256" key="4">
    <source>
        <dbReference type="ARBA" id="ARBA00023136"/>
    </source>
</evidence>
<dbReference type="Pfam" id="PF00335">
    <property type="entry name" value="Tetraspanin"/>
    <property type="match status" value="1"/>
</dbReference>
<evidence type="ECO:0000313" key="6">
    <source>
        <dbReference type="EMBL" id="KAA0184044.1"/>
    </source>
</evidence>
<keyword evidence="4 5" id="KW-0472">Membrane</keyword>
<comment type="subcellular location">
    <subcellularLocation>
        <location evidence="1">Membrane</location>
        <topology evidence="1">Multi-pass membrane protein</topology>
    </subcellularLocation>
</comment>
<dbReference type="Proteomes" id="UP000728185">
    <property type="component" value="Unassembled WGS sequence"/>
</dbReference>
<keyword evidence="3 5" id="KW-1133">Transmembrane helix</keyword>
<protein>
    <recommendedName>
        <fullName evidence="8">Tetraspanin</fullName>
    </recommendedName>
</protein>
<feature type="transmembrane region" description="Helical" evidence="5">
    <location>
        <begin position="66"/>
        <end position="88"/>
    </location>
</feature>
<evidence type="ECO:0000256" key="3">
    <source>
        <dbReference type="ARBA" id="ARBA00022989"/>
    </source>
</evidence>
<keyword evidence="7" id="KW-1185">Reference proteome</keyword>
<dbReference type="InterPro" id="IPR008952">
    <property type="entry name" value="Tetraspanin_EC2_sf"/>
</dbReference>
<accession>A0A8E0RJ46</accession>